<dbReference type="eggNOG" id="COG5492">
    <property type="taxonomic scope" value="Bacteria"/>
</dbReference>
<dbReference type="Proteomes" id="UP000002350">
    <property type="component" value="Chromosome"/>
</dbReference>
<evidence type="ECO:0000313" key="3">
    <source>
        <dbReference type="EMBL" id="BAJ02631.1"/>
    </source>
</evidence>
<name>D4ZLT2_SHEVD</name>
<dbReference type="InterPro" id="IPR011460">
    <property type="entry name" value="Lcl_C"/>
</dbReference>
<dbReference type="KEGG" id="svo:SVI_2660"/>
<accession>D4ZLT2</accession>
<keyword evidence="4" id="KW-1185">Reference proteome</keyword>
<protein>
    <recommendedName>
        <fullName evidence="2">Lcl C-terminal domain-containing protein</fullName>
    </recommendedName>
</protein>
<dbReference type="RefSeq" id="WP_013051932.1">
    <property type="nucleotide sequence ID" value="NC_014012.1"/>
</dbReference>
<gene>
    <name evidence="3" type="ordered locus">SVI_2660</name>
</gene>
<proteinExistence type="predicted"/>
<dbReference type="STRING" id="637905.SVI_2660"/>
<feature type="signal peptide" evidence="1">
    <location>
        <begin position="1"/>
        <end position="19"/>
    </location>
</feature>
<reference evidence="4" key="1">
    <citation type="journal article" date="2010" name="Mol. Biosyst.">
        <title>Complete genome sequence and comparative analysis of Shewanella violacea, a psychrophilic and piezophilic bacterium from deep sea floor sediments.</title>
        <authorList>
            <person name="Aono E."/>
            <person name="Baba T."/>
            <person name="Ara T."/>
            <person name="Nishi T."/>
            <person name="Nakamichi T."/>
            <person name="Inamoto E."/>
            <person name="Toyonaga H."/>
            <person name="Hasegawa M."/>
            <person name="Takai Y."/>
            <person name="Okumura Y."/>
            <person name="Baba M."/>
            <person name="Tomita M."/>
            <person name="Kato C."/>
            <person name="Oshima T."/>
            <person name="Nakasone K."/>
            <person name="Mori H."/>
        </authorList>
    </citation>
    <scope>NUCLEOTIDE SEQUENCE [LARGE SCALE GENOMIC DNA]</scope>
    <source>
        <strain evidence="4">JCM 10179 / CIP 106290 / LMG 19151 / DSS12</strain>
    </source>
</reference>
<feature type="domain" description="Lcl C-terminal" evidence="2">
    <location>
        <begin position="299"/>
        <end position="449"/>
    </location>
</feature>
<evidence type="ECO:0000313" key="4">
    <source>
        <dbReference type="Proteomes" id="UP000002350"/>
    </source>
</evidence>
<dbReference type="Pfam" id="PF07603">
    <property type="entry name" value="Lcl_C"/>
    <property type="match status" value="1"/>
</dbReference>
<dbReference type="AlphaFoldDB" id="D4ZLT2"/>
<sequence length="475" mass="51576">MKRNLSPLYLALVCAGLTACGSSDDSSKVAIPEPAKVYSVNFSADTSVDGLVCADSNQNLMCDAGEVQADMTAGVASLSSEDVAVLNNYYLVQSQDAGSDKPMMRYLASAAIADKSEVILNPVSSMVSGLMLNGMTQEKALASIASSLNKQFKLELPADASLLQHHDALTDFNPKFDVMWQAIGAKAAQSPALLAAMSQHLASWAGMTDQQMRFFAKDIVGYASQLNAIYPMTDTGNTLFADGSSFSSEIRDEQFVGQDADYGLDKTKNDNSDGLAGFSYQKLDAKGEALAADAQQWSCVKDLNTGLIWENKTADGISAQDKDHLLVYIKDERAIFQGEIDEASCDDANGICTIAQYQTYLNELEDKQGMCGVKDWQLPSFDQLYSLMNFASTDAGSDGVEMAVDIKYFPNTADNDYWTGTPSVENYASMDQSDYLWTLGFNRWYMGATTSYDYCVSKDDCDYPSALPVRLVGVK</sequence>
<evidence type="ECO:0000256" key="1">
    <source>
        <dbReference type="SAM" id="SignalP"/>
    </source>
</evidence>
<evidence type="ECO:0000259" key="2">
    <source>
        <dbReference type="Pfam" id="PF07603"/>
    </source>
</evidence>
<organism evidence="3 4">
    <name type="scientific">Shewanella violacea (strain JCM 10179 / CIP 106290 / LMG 19151 / DSS12)</name>
    <dbReference type="NCBI Taxonomy" id="637905"/>
    <lineage>
        <taxon>Bacteria</taxon>
        <taxon>Pseudomonadati</taxon>
        <taxon>Pseudomonadota</taxon>
        <taxon>Gammaproteobacteria</taxon>
        <taxon>Alteromonadales</taxon>
        <taxon>Shewanellaceae</taxon>
        <taxon>Shewanella</taxon>
    </lineage>
</organism>
<keyword evidence="1" id="KW-0732">Signal</keyword>
<dbReference type="HOGENOM" id="CLU_598045_0_0_6"/>
<dbReference type="EMBL" id="AP011177">
    <property type="protein sequence ID" value="BAJ02631.1"/>
    <property type="molecule type" value="Genomic_DNA"/>
</dbReference>
<feature type="chain" id="PRO_5003068345" description="Lcl C-terminal domain-containing protein" evidence="1">
    <location>
        <begin position="20"/>
        <end position="475"/>
    </location>
</feature>
<dbReference type="PROSITE" id="PS51257">
    <property type="entry name" value="PROKAR_LIPOPROTEIN"/>
    <property type="match status" value="1"/>
</dbReference>